<sequence length="397" mass="42899">MWSLCRAAVWALSLLALAAHGAVVAPANTPSAANEDVQVDDATLLIGFAGPLSGPNMGVGRSMRNGAQLAIDEVNRRGLRIAGKVYRLKLLSQDDRADPVTAEYVARYLASQHVLAVVGHWTSGTSLVAAPVYHAAGVIQVTPSAMSRKLTALSYPRIFRTIPNNESMGRWSAQYAVGKLGVRTVVTIDDRTPFGQGLAEQFAQEIQAQGAQVVGRYSVSDKTSDFNAPLLQARKQAPDLIFFGGLDWQAAVLVKSIRRLKLEARFMAAAGTVGLPFLMGTGVDANGTLVLEPGPPEDKMPGWKSFRQRYSEGFDSNIDLYSVFAYEAAQAIIEGLRQAGSTDPDAVARAMHRLRFEGVSGPVAFNQEGDLLNPSFTMYEVKDQRWAAVTRLHGLPR</sequence>
<comment type="similarity">
    <text evidence="1">Belongs to the leucine-binding protein family.</text>
</comment>
<gene>
    <name evidence="5" type="ORF">C798_08725</name>
</gene>
<evidence type="ECO:0000313" key="6">
    <source>
        <dbReference type="Proteomes" id="UP000501648"/>
    </source>
</evidence>
<evidence type="ECO:0000256" key="3">
    <source>
        <dbReference type="SAM" id="SignalP"/>
    </source>
</evidence>
<feature type="signal peptide" evidence="3">
    <location>
        <begin position="1"/>
        <end position="21"/>
    </location>
</feature>
<dbReference type="CDD" id="cd06342">
    <property type="entry name" value="PBP1_ABC_LIVBP-like"/>
    <property type="match status" value="1"/>
</dbReference>
<dbReference type="EMBL" id="CP008956">
    <property type="protein sequence ID" value="QJQ00312.1"/>
    <property type="molecule type" value="Genomic_DNA"/>
</dbReference>
<feature type="domain" description="Leucine-binding protein" evidence="4">
    <location>
        <begin position="46"/>
        <end position="383"/>
    </location>
</feature>
<evidence type="ECO:0000256" key="1">
    <source>
        <dbReference type="ARBA" id="ARBA00010062"/>
    </source>
</evidence>
<dbReference type="SUPFAM" id="SSF53822">
    <property type="entry name" value="Periplasmic binding protein-like I"/>
    <property type="match status" value="1"/>
</dbReference>
<keyword evidence="2 3" id="KW-0732">Signal</keyword>
<dbReference type="PANTHER" id="PTHR47151">
    <property type="entry name" value="LEU/ILE/VAL-BINDING ABC TRANSPORTER SUBUNIT"/>
    <property type="match status" value="1"/>
</dbReference>
<dbReference type="InterPro" id="IPR028081">
    <property type="entry name" value="Leu-bd"/>
</dbReference>
<organism evidence="5 6">
    <name type="scientific">Herbaspirillum rubrisubalbicans Os34</name>
    <dbReference type="NCBI Taxonomy" id="1235827"/>
    <lineage>
        <taxon>Bacteria</taxon>
        <taxon>Pseudomonadati</taxon>
        <taxon>Pseudomonadota</taxon>
        <taxon>Betaproteobacteria</taxon>
        <taxon>Burkholderiales</taxon>
        <taxon>Oxalobacteraceae</taxon>
        <taxon>Herbaspirillum</taxon>
    </lineage>
</organism>
<dbReference type="AlphaFoldDB" id="A0A6M3ZS73"/>
<dbReference type="Pfam" id="PF13458">
    <property type="entry name" value="Peripla_BP_6"/>
    <property type="match status" value="1"/>
</dbReference>
<name>A0A6M3ZS73_9BURK</name>
<dbReference type="Gene3D" id="3.40.50.2300">
    <property type="match status" value="2"/>
</dbReference>
<reference evidence="5 6" key="1">
    <citation type="journal article" date="2012" name="J. Bacteriol.">
        <title>Genome sequence of the pathogenic Herbaspirillum seropedicae strain Os34, isolated from rice roots.</title>
        <authorList>
            <person name="Ye W."/>
            <person name="Ye S."/>
            <person name="Liu J."/>
            <person name="Chang S."/>
            <person name="Chen M."/>
            <person name="Zhu B."/>
            <person name="Guo L."/>
            <person name="An Q."/>
        </authorList>
    </citation>
    <scope>NUCLEOTIDE SEQUENCE [LARGE SCALE GENOMIC DNA]</scope>
    <source>
        <strain evidence="5 6">Os34</strain>
    </source>
</reference>
<proteinExistence type="inferred from homology"/>
<evidence type="ECO:0000256" key="2">
    <source>
        <dbReference type="ARBA" id="ARBA00022729"/>
    </source>
</evidence>
<dbReference type="RefSeq" id="WP_017454203.1">
    <property type="nucleotide sequence ID" value="NZ_CP008956.1"/>
</dbReference>
<protein>
    <submittedName>
        <fullName evidence="5">Branched-chain amino acid ABC transporter substrate-binding protein</fullName>
    </submittedName>
</protein>
<dbReference type="InterPro" id="IPR028082">
    <property type="entry name" value="Peripla_BP_I"/>
</dbReference>
<feature type="chain" id="PRO_5026785202" evidence="3">
    <location>
        <begin position="22"/>
        <end position="397"/>
    </location>
</feature>
<dbReference type="Proteomes" id="UP000501648">
    <property type="component" value="Chromosome"/>
</dbReference>
<accession>A0A6M3ZS73</accession>
<dbReference type="PANTHER" id="PTHR47151:SF2">
    <property type="entry name" value="AMINO ACID BINDING PROTEIN"/>
    <property type="match status" value="1"/>
</dbReference>
<evidence type="ECO:0000259" key="4">
    <source>
        <dbReference type="Pfam" id="PF13458"/>
    </source>
</evidence>
<evidence type="ECO:0000313" key="5">
    <source>
        <dbReference type="EMBL" id="QJQ00312.1"/>
    </source>
</evidence>